<proteinExistence type="predicted"/>
<sequence>MAVQPFECCPCWLSMADVCNCCRMTSLDACLNGLCPQRKTHDCADLILCQACLGRPGQLKKSVPLIRCPVPCQSAYCEDTTLCCFYCEFRAKQIPVPTEN</sequence>
<dbReference type="AlphaFoldDB" id="A0A4E0R4H3"/>
<dbReference type="EMBL" id="JXXN02003574">
    <property type="protein sequence ID" value="THD21396.1"/>
    <property type="molecule type" value="Genomic_DNA"/>
</dbReference>
<gene>
    <name evidence="1" type="ORF">D915_007940</name>
</gene>
<accession>A0A4E0R4H3</accession>
<organism evidence="1 2">
    <name type="scientific">Fasciola hepatica</name>
    <name type="common">Liver fluke</name>
    <dbReference type="NCBI Taxonomy" id="6192"/>
    <lineage>
        <taxon>Eukaryota</taxon>
        <taxon>Metazoa</taxon>
        <taxon>Spiralia</taxon>
        <taxon>Lophotrochozoa</taxon>
        <taxon>Platyhelminthes</taxon>
        <taxon>Trematoda</taxon>
        <taxon>Digenea</taxon>
        <taxon>Plagiorchiida</taxon>
        <taxon>Echinostomata</taxon>
        <taxon>Echinostomatoidea</taxon>
        <taxon>Fasciolidae</taxon>
        <taxon>Fasciola</taxon>
    </lineage>
</organism>
<name>A0A4E0R4H3_FASHE</name>
<evidence type="ECO:0000313" key="2">
    <source>
        <dbReference type="Proteomes" id="UP000230066"/>
    </source>
</evidence>
<comment type="caution">
    <text evidence="1">The sequence shown here is derived from an EMBL/GenBank/DDBJ whole genome shotgun (WGS) entry which is preliminary data.</text>
</comment>
<evidence type="ECO:0000313" key="1">
    <source>
        <dbReference type="EMBL" id="THD21396.1"/>
    </source>
</evidence>
<reference evidence="1" key="1">
    <citation type="submission" date="2019-03" db="EMBL/GenBank/DDBJ databases">
        <title>Improved annotation for the trematode Fasciola hepatica.</title>
        <authorList>
            <person name="Choi Y.-J."/>
            <person name="Martin J."/>
            <person name="Mitreva M."/>
        </authorList>
    </citation>
    <scope>NUCLEOTIDE SEQUENCE [LARGE SCALE GENOMIC DNA]</scope>
</reference>
<protein>
    <submittedName>
        <fullName evidence="1">Uncharacterized protein</fullName>
    </submittedName>
</protein>
<dbReference type="Proteomes" id="UP000230066">
    <property type="component" value="Unassembled WGS sequence"/>
</dbReference>
<keyword evidence="2" id="KW-1185">Reference proteome</keyword>